<evidence type="ECO:0000256" key="3">
    <source>
        <dbReference type="ARBA" id="ARBA00022679"/>
    </source>
</evidence>
<comment type="similarity">
    <text evidence="2 8">Belongs to the eukaryotic diacylglycerol kinase family.</text>
</comment>
<dbReference type="InterPro" id="IPR017438">
    <property type="entry name" value="ATP-NAD_kinase_N"/>
</dbReference>
<dbReference type="PROSITE" id="PS50146">
    <property type="entry name" value="DAGK"/>
    <property type="match status" value="1"/>
</dbReference>
<evidence type="ECO:0000256" key="2">
    <source>
        <dbReference type="ARBA" id="ARBA00009280"/>
    </source>
</evidence>
<dbReference type="EC" id="2.7.1.107" evidence="8"/>
<dbReference type="SMART" id="SM00045">
    <property type="entry name" value="DAGKa"/>
    <property type="match status" value="1"/>
</dbReference>
<comment type="pathway">
    <text evidence="1">Lipid metabolism; glycerolipid metabolism.</text>
</comment>
<dbReference type="Ensembl" id="ENSMGAT00000030846.1">
    <property type="protein sequence ID" value="ENSMGAP00000033510.1"/>
    <property type="gene ID" value="ENSMGAG00000013264.3"/>
</dbReference>
<dbReference type="Gene3D" id="3.40.50.10330">
    <property type="entry name" value="Probable inorganic polyphosphate/atp-NAD kinase, domain 1"/>
    <property type="match status" value="1"/>
</dbReference>
<dbReference type="UniPathway" id="UPA00230"/>
<reference evidence="11" key="3">
    <citation type="submission" date="2025-09" db="UniProtKB">
        <authorList>
            <consortium name="Ensembl"/>
        </authorList>
    </citation>
    <scope>IDENTIFICATION</scope>
</reference>
<dbReference type="Pfam" id="PF23578">
    <property type="entry name" value="DGKI"/>
    <property type="match status" value="1"/>
</dbReference>
<keyword evidence="12" id="KW-1185">Reference proteome</keyword>
<evidence type="ECO:0000259" key="10">
    <source>
        <dbReference type="PROSITE" id="PS50146"/>
    </source>
</evidence>
<evidence type="ECO:0000256" key="5">
    <source>
        <dbReference type="ARBA" id="ARBA00022777"/>
    </source>
</evidence>
<name>A0A803YP12_MELGA</name>
<evidence type="ECO:0000256" key="1">
    <source>
        <dbReference type="ARBA" id="ARBA00005175"/>
    </source>
</evidence>
<dbReference type="GO" id="GO:0005524">
    <property type="term" value="F:ATP binding"/>
    <property type="evidence" value="ECO:0007669"/>
    <property type="project" value="UniProtKB-KW"/>
</dbReference>
<reference evidence="11" key="2">
    <citation type="submission" date="2025-08" db="UniProtKB">
        <authorList>
            <consortium name="Ensembl"/>
        </authorList>
    </citation>
    <scope>IDENTIFICATION</scope>
</reference>
<protein>
    <recommendedName>
        <fullName evidence="8">Diacylglycerol kinase</fullName>
        <shortName evidence="8">DAG kinase</shortName>
        <ecNumber evidence="8">2.7.1.107</ecNumber>
    </recommendedName>
</protein>
<keyword evidence="5 8" id="KW-0418">Kinase</keyword>
<dbReference type="PANTHER" id="PTHR11255:SF92">
    <property type="entry name" value="DIACYLGLYCEROL KINASE IOTA"/>
    <property type="match status" value="1"/>
</dbReference>
<dbReference type="GO" id="GO:0004143">
    <property type="term" value="F:ATP-dependent diacylglycerol kinase activity"/>
    <property type="evidence" value="ECO:0007669"/>
    <property type="project" value="UniProtKB-EC"/>
</dbReference>
<dbReference type="InterPro" id="IPR056383">
    <property type="entry name" value="DGKI-like_dom"/>
</dbReference>
<dbReference type="PANTHER" id="PTHR11255">
    <property type="entry name" value="DIACYLGLYCEROL KINASE"/>
    <property type="match status" value="1"/>
</dbReference>
<feature type="region of interest" description="Disordered" evidence="9">
    <location>
        <begin position="442"/>
        <end position="461"/>
    </location>
</feature>
<keyword evidence="6 8" id="KW-0067">ATP-binding</keyword>
<dbReference type="Proteomes" id="UP000001645">
    <property type="component" value="Chromosome 1"/>
</dbReference>
<comment type="catalytic activity">
    <reaction evidence="7">
        <text>1,2-di-(9Z-octadecenoyl)-sn-glycerol + ATP = 1,2-di-(9Z-octadecenoyl)-sn-glycero-3-phosphate + ADP + H(+)</text>
        <dbReference type="Rhea" id="RHEA:40327"/>
        <dbReference type="ChEBI" id="CHEBI:15378"/>
        <dbReference type="ChEBI" id="CHEBI:30616"/>
        <dbReference type="ChEBI" id="CHEBI:52333"/>
        <dbReference type="ChEBI" id="CHEBI:74546"/>
        <dbReference type="ChEBI" id="CHEBI:456216"/>
    </reaction>
    <physiologicalReaction direction="left-to-right" evidence="7">
        <dbReference type="Rhea" id="RHEA:40328"/>
    </physiologicalReaction>
</comment>
<reference evidence="11 12" key="1">
    <citation type="journal article" date="2010" name="PLoS Biol.">
        <title>Multi-platform next-generation sequencing of the domestic turkey (Meleagris gallopavo): genome assembly and analysis.</title>
        <authorList>
            <person name="Dalloul R.A."/>
            <person name="Long J.A."/>
            <person name="Zimin A.V."/>
            <person name="Aslam L."/>
            <person name="Beal K."/>
            <person name="Blomberg L.A."/>
            <person name="Bouffard P."/>
            <person name="Burt D.W."/>
            <person name="Crasta O."/>
            <person name="Crooijmans R.P."/>
            <person name="Cooper K."/>
            <person name="Coulombe R.A."/>
            <person name="De S."/>
            <person name="Delany M.E."/>
            <person name="Dodgson J.B."/>
            <person name="Dong J.J."/>
            <person name="Evans C."/>
            <person name="Frederickson K.M."/>
            <person name="Flicek P."/>
            <person name="Florea L."/>
            <person name="Folkerts O."/>
            <person name="Groenen M.A."/>
            <person name="Harkins T.T."/>
            <person name="Herrero J."/>
            <person name="Hoffmann S."/>
            <person name="Megens H.J."/>
            <person name="Jiang A."/>
            <person name="de Jong P."/>
            <person name="Kaiser P."/>
            <person name="Kim H."/>
            <person name="Kim K.W."/>
            <person name="Kim S."/>
            <person name="Langenberger D."/>
            <person name="Lee M.K."/>
            <person name="Lee T."/>
            <person name="Mane S."/>
            <person name="Marcais G."/>
            <person name="Marz M."/>
            <person name="McElroy A.P."/>
            <person name="Modise T."/>
            <person name="Nefedov M."/>
            <person name="Notredame C."/>
            <person name="Paton I.R."/>
            <person name="Payne W.S."/>
            <person name="Pertea G."/>
            <person name="Prickett D."/>
            <person name="Puiu D."/>
            <person name="Qioa D."/>
            <person name="Raineri E."/>
            <person name="Ruffier M."/>
            <person name="Salzberg S.L."/>
            <person name="Schatz M.C."/>
            <person name="Scheuring C."/>
            <person name="Schmidt C.J."/>
            <person name="Schroeder S."/>
            <person name="Searle S.M."/>
            <person name="Smith E.J."/>
            <person name="Smith J."/>
            <person name="Sonstegard T.S."/>
            <person name="Stadler P.F."/>
            <person name="Tafer H."/>
            <person name="Tu Z.J."/>
            <person name="Van Tassell C.P."/>
            <person name="Vilella A.J."/>
            <person name="Williams K.P."/>
            <person name="Yorke J.A."/>
            <person name="Zhang L."/>
            <person name="Zhang H.B."/>
            <person name="Zhang X."/>
            <person name="Zhang Y."/>
            <person name="Reed K.M."/>
        </authorList>
    </citation>
    <scope>NUCLEOTIDE SEQUENCE [LARGE SCALE GENOMIC DNA]</scope>
</reference>
<keyword evidence="3 8" id="KW-0808">Transferase</keyword>
<gene>
    <name evidence="11" type="primary">DGKI</name>
</gene>
<organism evidence="11 12">
    <name type="scientific">Meleagris gallopavo</name>
    <name type="common">Wild turkey</name>
    <dbReference type="NCBI Taxonomy" id="9103"/>
    <lineage>
        <taxon>Eukaryota</taxon>
        <taxon>Metazoa</taxon>
        <taxon>Chordata</taxon>
        <taxon>Craniata</taxon>
        <taxon>Vertebrata</taxon>
        <taxon>Euteleostomi</taxon>
        <taxon>Archelosauria</taxon>
        <taxon>Archosauria</taxon>
        <taxon>Dinosauria</taxon>
        <taxon>Saurischia</taxon>
        <taxon>Theropoda</taxon>
        <taxon>Coelurosauria</taxon>
        <taxon>Aves</taxon>
        <taxon>Neognathae</taxon>
        <taxon>Galloanserae</taxon>
        <taxon>Galliformes</taxon>
        <taxon>Phasianidae</taxon>
        <taxon>Meleagridinae</taxon>
        <taxon>Meleagris</taxon>
    </lineage>
</organism>
<dbReference type="Pfam" id="PF00781">
    <property type="entry name" value="DAGK_cat"/>
    <property type="match status" value="1"/>
</dbReference>
<evidence type="ECO:0000256" key="8">
    <source>
        <dbReference type="RuleBase" id="RU361128"/>
    </source>
</evidence>
<dbReference type="SMART" id="SM00046">
    <property type="entry name" value="DAGKc"/>
    <property type="match status" value="1"/>
</dbReference>
<dbReference type="InterPro" id="IPR037607">
    <property type="entry name" value="DGK"/>
</dbReference>
<keyword evidence="4 8" id="KW-0547">Nucleotide-binding</keyword>
<dbReference type="InterPro" id="IPR000756">
    <property type="entry name" value="Diacylglycerol_kin_accessory"/>
</dbReference>
<dbReference type="GO" id="GO:0098978">
    <property type="term" value="C:glutamatergic synapse"/>
    <property type="evidence" value="ECO:0007669"/>
    <property type="project" value="TreeGrafter"/>
</dbReference>
<feature type="domain" description="DAGKc" evidence="10">
    <location>
        <begin position="1"/>
        <end position="77"/>
    </location>
</feature>
<evidence type="ECO:0000256" key="4">
    <source>
        <dbReference type="ARBA" id="ARBA00022741"/>
    </source>
</evidence>
<dbReference type="InterPro" id="IPR001206">
    <property type="entry name" value="Diacylglycerol_kinase_cat_dom"/>
</dbReference>
<dbReference type="GO" id="GO:0046486">
    <property type="term" value="P:glycerolipid metabolic process"/>
    <property type="evidence" value="ECO:0007669"/>
    <property type="project" value="UniProtKB-UniPathway"/>
</dbReference>
<dbReference type="SUPFAM" id="SSF111331">
    <property type="entry name" value="NAD kinase/diacylglycerol kinase-like"/>
    <property type="match status" value="1"/>
</dbReference>
<dbReference type="AlphaFoldDB" id="A0A803YP12"/>
<evidence type="ECO:0000256" key="9">
    <source>
        <dbReference type="SAM" id="MobiDB-lite"/>
    </source>
</evidence>
<dbReference type="GO" id="GO:0007200">
    <property type="term" value="P:phospholipase C-activating G protein-coupled receptor signaling pathway"/>
    <property type="evidence" value="ECO:0007669"/>
    <property type="project" value="InterPro"/>
</dbReference>
<evidence type="ECO:0000256" key="7">
    <source>
        <dbReference type="ARBA" id="ARBA00023371"/>
    </source>
</evidence>
<dbReference type="GO" id="GO:0005886">
    <property type="term" value="C:plasma membrane"/>
    <property type="evidence" value="ECO:0007669"/>
    <property type="project" value="TreeGrafter"/>
</dbReference>
<dbReference type="FunFam" id="2.60.200.40:FF:000002">
    <property type="entry name" value="Diacylglycerol kinase"/>
    <property type="match status" value="1"/>
</dbReference>
<dbReference type="InterPro" id="IPR016064">
    <property type="entry name" value="NAD/diacylglycerol_kinase_sf"/>
</dbReference>
<evidence type="ECO:0000313" key="12">
    <source>
        <dbReference type="Proteomes" id="UP000001645"/>
    </source>
</evidence>
<accession>A0A803YP12</accession>
<sequence length="461" mass="52264">ACGGDGTVGWILSILDELQLTPQPPVAVLPLGTGNDLARTLNWGGGYTDEPVSKILCHVEDGTIVQLDRWNLQVERNPDLPQDELEDGSRKLPLNVFNNYFSLGFDAHVTLEFHESREANPEKFNSRFRNKMFYAGAAFSDFLQRSSRDLSKHVKVVDPSGKITFSKLAFQIFCRYCAGTMPWGNPGDHRDFEPQRHDDGYIEVIGFTMASLAALQVGGHGERLHQCREVTLLTYKSIPMQVDGEPCRLAPSLIRISLRNQANMVQKSKRRTSMPLLNDPHSIPDRLRIRVNRINLQEYEGLHYDKEKLREASIPLGIIVVRGDCDLETCRMYIDRLQEDQESSFPRVLSVQRLSPRWCFLDGKCVHCLFLISFQQEHLHFVTEISQDEIFILDPELVMSQQGGTPPGMPDLVVEQASGISDRWNPAVRKRMLSDSGLGKISPHYEVPDKQKDASQAYMLQ</sequence>
<proteinExistence type="inferred from homology"/>
<evidence type="ECO:0000256" key="6">
    <source>
        <dbReference type="ARBA" id="ARBA00022840"/>
    </source>
</evidence>
<dbReference type="GeneTree" id="ENSGT00940000158094"/>
<dbReference type="Pfam" id="PF00609">
    <property type="entry name" value="DAGK_acc"/>
    <property type="match status" value="1"/>
</dbReference>
<evidence type="ECO:0000313" key="11">
    <source>
        <dbReference type="Ensembl" id="ENSMGAP00000033510.1"/>
    </source>
</evidence>
<dbReference type="Bgee" id="ENSMGAG00000013264">
    <property type="expression patterns" value="Expressed in brain and 1 other cell type or tissue"/>
</dbReference>
<comment type="catalytic activity">
    <reaction evidence="8">
        <text>a 1,2-diacyl-sn-glycerol + ATP = a 1,2-diacyl-sn-glycero-3-phosphate + ADP + H(+)</text>
        <dbReference type="Rhea" id="RHEA:10272"/>
        <dbReference type="ChEBI" id="CHEBI:15378"/>
        <dbReference type="ChEBI" id="CHEBI:17815"/>
        <dbReference type="ChEBI" id="CHEBI:30616"/>
        <dbReference type="ChEBI" id="CHEBI:58608"/>
        <dbReference type="ChEBI" id="CHEBI:456216"/>
        <dbReference type="EC" id="2.7.1.107"/>
    </reaction>
</comment>
<dbReference type="Gene3D" id="2.60.200.40">
    <property type="match status" value="1"/>
</dbReference>